<comment type="caution">
    <text evidence="2">The sequence shown here is derived from an EMBL/GenBank/DDBJ whole genome shotgun (WGS) entry which is preliminary data.</text>
</comment>
<dbReference type="OrthoDB" id="3062753at2759"/>
<reference evidence="2" key="1">
    <citation type="submission" date="2020-11" db="EMBL/GenBank/DDBJ databases">
        <authorList>
            <consortium name="DOE Joint Genome Institute"/>
            <person name="Ahrendt S."/>
            <person name="Riley R."/>
            <person name="Andreopoulos W."/>
            <person name="Labutti K."/>
            <person name="Pangilinan J."/>
            <person name="Ruiz-Duenas F.J."/>
            <person name="Barrasa J.M."/>
            <person name="Sanchez-Garcia M."/>
            <person name="Camarero S."/>
            <person name="Miyauchi S."/>
            <person name="Serrano A."/>
            <person name="Linde D."/>
            <person name="Babiker R."/>
            <person name="Drula E."/>
            <person name="Ayuso-Fernandez I."/>
            <person name="Pacheco R."/>
            <person name="Padilla G."/>
            <person name="Ferreira P."/>
            <person name="Barriuso J."/>
            <person name="Kellner H."/>
            <person name="Castanera R."/>
            <person name="Alfaro M."/>
            <person name="Ramirez L."/>
            <person name="Pisabarro A.G."/>
            <person name="Kuo A."/>
            <person name="Tritt A."/>
            <person name="Lipzen A."/>
            <person name="He G."/>
            <person name="Yan M."/>
            <person name="Ng V."/>
            <person name="Cullen D."/>
            <person name="Martin F."/>
            <person name="Rosso M.-N."/>
            <person name="Henrissat B."/>
            <person name="Hibbett D."/>
            <person name="Martinez A.T."/>
            <person name="Grigoriev I.V."/>
        </authorList>
    </citation>
    <scope>NUCLEOTIDE SEQUENCE</scope>
    <source>
        <strain evidence="2">MF-IS2</strain>
    </source>
</reference>
<feature type="compositionally biased region" description="Basic and acidic residues" evidence="1">
    <location>
        <begin position="152"/>
        <end position="162"/>
    </location>
</feature>
<gene>
    <name evidence="2" type="ORF">P691DRAFT_672542</name>
</gene>
<evidence type="ECO:0000313" key="3">
    <source>
        <dbReference type="Proteomes" id="UP000807342"/>
    </source>
</evidence>
<evidence type="ECO:0000313" key="2">
    <source>
        <dbReference type="EMBL" id="KAF9446912.1"/>
    </source>
</evidence>
<dbReference type="Proteomes" id="UP000807342">
    <property type="component" value="Unassembled WGS sequence"/>
</dbReference>
<proteinExistence type="predicted"/>
<keyword evidence="3" id="KW-1185">Reference proteome</keyword>
<protein>
    <submittedName>
        <fullName evidence="2">Uncharacterized protein</fullName>
    </submittedName>
</protein>
<feature type="region of interest" description="Disordered" evidence="1">
    <location>
        <begin position="1"/>
        <end position="20"/>
    </location>
</feature>
<dbReference type="EMBL" id="MU151223">
    <property type="protein sequence ID" value="KAF9446912.1"/>
    <property type="molecule type" value="Genomic_DNA"/>
</dbReference>
<feature type="compositionally biased region" description="Polar residues" evidence="1">
    <location>
        <begin position="126"/>
        <end position="141"/>
    </location>
</feature>
<feature type="region of interest" description="Disordered" evidence="1">
    <location>
        <begin position="114"/>
        <end position="181"/>
    </location>
</feature>
<feature type="compositionally biased region" description="Low complexity" evidence="1">
    <location>
        <begin position="142"/>
        <end position="151"/>
    </location>
</feature>
<organism evidence="2 3">
    <name type="scientific">Macrolepiota fuliginosa MF-IS2</name>
    <dbReference type="NCBI Taxonomy" id="1400762"/>
    <lineage>
        <taxon>Eukaryota</taxon>
        <taxon>Fungi</taxon>
        <taxon>Dikarya</taxon>
        <taxon>Basidiomycota</taxon>
        <taxon>Agaricomycotina</taxon>
        <taxon>Agaricomycetes</taxon>
        <taxon>Agaricomycetidae</taxon>
        <taxon>Agaricales</taxon>
        <taxon>Agaricineae</taxon>
        <taxon>Agaricaceae</taxon>
        <taxon>Macrolepiota</taxon>
    </lineage>
</organism>
<feature type="region of interest" description="Disordered" evidence="1">
    <location>
        <begin position="70"/>
        <end position="94"/>
    </location>
</feature>
<name>A0A9P5X920_9AGAR</name>
<dbReference type="AlphaFoldDB" id="A0A9P5X920"/>
<feature type="compositionally biased region" description="Polar residues" evidence="1">
    <location>
        <begin position="71"/>
        <end position="94"/>
    </location>
</feature>
<sequence>MKAEVAQLKEQKTTETPLEQDHVRAMRTELEALREQIRVLKEAKMAQTEPSEPSEVRVMRDEIASLKNEMRSLQNSSRRSSMAPSTPTTPNLSLRYNNQTMAQTIHPLAHLLAVEPDTTPPTPTTAGTAIQSDATQTEGQLAQSARSQSSHSHGDDSSEKQPDAPPVTPHSPAIFDDIPLPVKSKRKARMIFSRS</sequence>
<accession>A0A9P5X920</accession>
<evidence type="ECO:0000256" key="1">
    <source>
        <dbReference type="SAM" id="MobiDB-lite"/>
    </source>
</evidence>